<proteinExistence type="predicted"/>
<sequence length="124" mass="13694">MPKKGDEVRQQRIPIPEKRKVPAMRREGPLAKKSRVSASSDGTANAPATRRQMQQKQGSEARELRPRSAPQALCPQEERSKPSSSQAHKPASVPASKPKKQAALTTPKVLQRLEIHGEVYKVKA</sequence>
<evidence type="ECO:0000313" key="3">
    <source>
        <dbReference type="Proteomes" id="UP000815325"/>
    </source>
</evidence>
<feature type="compositionally biased region" description="Basic and acidic residues" evidence="1">
    <location>
        <begin position="1"/>
        <end position="30"/>
    </location>
</feature>
<keyword evidence="3" id="KW-1185">Reference proteome</keyword>
<name>A0ABQ7GZ66_DUNSA</name>
<feature type="region of interest" description="Disordered" evidence="1">
    <location>
        <begin position="1"/>
        <end position="109"/>
    </location>
</feature>
<evidence type="ECO:0000313" key="2">
    <source>
        <dbReference type="EMBL" id="KAF5839863.1"/>
    </source>
</evidence>
<comment type="caution">
    <text evidence="2">The sequence shown here is derived from an EMBL/GenBank/DDBJ whole genome shotgun (WGS) entry which is preliminary data.</text>
</comment>
<evidence type="ECO:0000256" key="1">
    <source>
        <dbReference type="SAM" id="MobiDB-lite"/>
    </source>
</evidence>
<evidence type="ECO:0008006" key="4">
    <source>
        <dbReference type="Google" id="ProtNLM"/>
    </source>
</evidence>
<accession>A0ABQ7GZ66</accession>
<organism evidence="2 3">
    <name type="scientific">Dunaliella salina</name>
    <name type="common">Green alga</name>
    <name type="synonym">Protococcus salinus</name>
    <dbReference type="NCBI Taxonomy" id="3046"/>
    <lineage>
        <taxon>Eukaryota</taxon>
        <taxon>Viridiplantae</taxon>
        <taxon>Chlorophyta</taxon>
        <taxon>core chlorophytes</taxon>
        <taxon>Chlorophyceae</taxon>
        <taxon>CS clade</taxon>
        <taxon>Chlamydomonadales</taxon>
        <taxon>Dunaliellaceae</taxon>
        <taxon>Dunaliella</taxon>
    </lineage>
</organism>
<dbReference type="EMBL" id="MU069530">
    <property type="protein sequence ID" value="KAF5839863.1"/>
    <property type="molecule type" value="Genomic_DNA"/>
</dbReference>
<gene>
    <name evidence="2" type="ORF">DUNSADRAFT_18406</name>
</gene>
<reference evidence="2" key="1">
    <citation type="submission" date="2017-08" db="EMBL/GenBank/DDBJ databases">
        <authorList>
            <person name="Polle J.E."/>
            <person name="Barry K."/>
            <person name="Cushman J."/>
            <person name="Schmutz J."/>
            <person name="Tran D."/>
            <person name="Hathwaick L.T."/>
            <person name="Yim W.C."/>
            <person name="Jenkins J."/>
            <person name="Mckie-Krisberg Z.M."/>
            <person name="Prochnik S."/>
            <person name="Lindquist E."/>
            <person name="Dockter R.B."/>
            <person name="Adam C."/>
            <person name="Molina H."/>
            <person name="Bunkerborg J."/>
            <person name="Jin E."/>
            <person name="Buchheim M."/>
            <person name="Magnuson J."/>
        </authorList>
    </citation>
    <scope>NUCLEOTIDE SEQUENCE</scope>
    <source>
        <strain evidence="2">CCAP 19/18</strain>
    </source>
</reference>
<protein>
    <recommendedName>
        <fullName evidence="4">Encoded protein</fullName>
    </recommendedName>
</protein>
<dbReference type="Proteomes" id="UP000815325">
    <property type="component" value="Unassembled WGS sequence"/>
</dbReference>